<dbReference type="Gene3D" id="1.20.58.240">
    <property type="entry name" value="STAT, domain 1"/>
    <property type="match status" value="1"/>
</dbReference>
<dbReference type="PANTHER" id="PTHR13170:SF16">
    <property type="entry name" value="PROTEIN O-GLCNACASE"/>
    <property type="match status" value="1"/>
</dbReference>
<dbReference type="Gene3D" id="3.20.20.80">
    <property type="entry name" value="Glycosidases"/>
    <property type="match status" value="1"/>
</dbReference>
<evidence type="ECO:0000313" key="11">
    <source>
        <dbReference type="Proteomes" id="UP001432322"/>
    </source>
</evidence>
<dbReference type="Gene3D" id="3.40.630.30">
    <property type="match status" value="1"/>
</dbReference>
<dbReference type="SUPFAM" id="SSF51445">
    <property type="entry name" value="(Trans)glycosidases"/>
    <property type="match status" value="1"/>
</dbReference>
<feature type="non-terminal residue" evidence="10">
    <location>
        <position position="1"/>
    </location>
</feature>
<dbReference type="InterPro" id="IPR051822">
    <property type="entry name" value="Glycosyl_Hydrolase_84"/>
</dbReference>
<keyword evidence="11" id="KW-1185">Reference proteome</keyword>
<dbReference type="EC" id="3.2.1.169" evidence="6"/>
<proteinExistence type="predicted"/>
<dbReference type="PROSITE" id="PS52009">
    <property type="entry name" value="GH84"/>
    <property type="match status" value="1"/>
</dbReference>
<evidence type="ECO:0000256" key="3">
    <source>
        <dbReference type="ARBA" id="ARBA00030512"/>
    </source>
</evidence>
<keyword evidence="1" id="KW-0378">Hydrolase</keyword>
<keyword evidence="2" id="KW-0326">Glycosidase</keyword>
<dbReference type="EMBL" id="BTSY01000007">
    <property type="protein sequence ID" value="GMT36606.1"/>
    <property type="molecule type" value="Genomic_DNA"/>
</dbReference>
<reference evidence="10" key="1">
    <citation type="submission" date="2023-10" db="EMBL/GenBank/DDBJ databases">
        <title>Genome assembly of Pristionchus species.</title>
        <authorList>
            <person name="Yoshida K."/>
            <person name="Sommer R.J."/>
        </authorList>
    </citation>
    <scope>NUCLEOTIDE SEQUENCE</scope>
    <source>
        <strain evidence="10">RS5133</strain>
    </source>
</reference>
<dbReference type="AlphaFoldDB" id="A0AAV5WZK8"/>
<evidence type="ECO:0000256" key="8">
    <source>
        <dbReference type="SAM" id="MobiDB-lite"/>
    </source>
</evidence>
<comment type="caution">
    <text evidence="10">The sequence shown here is derived from an EMBL/GenBank/DDBJ whole genome shotgun (WGS) entry which is preliminary data.</text>
</comment>
<feature type="region of interest" description="Disordered" evidence="8">
    <location>
        <begin position="821"/>
        <end position="854"/>
    </location>
</feature>
<evidence type="ECO:0000256" key="6">
    <source>
        <dbReference type="ARBA" id="ARBA00066938"/>
    </source>
</evidence>
<dbReference type="PANTHER" id="PTHR13170">
    <property type="entry name" value="O-GLCNACASE"/>
    <property type="match status" value="1"/>
</dbReference>
<dbReference type="GO" id="GO:0016231">
    <property type="term" value="F:beta-N-acetylglucosaminidase activity"/>
    <property type="evidence" value="ECO:0007669"/>
    <property type="project" value="TreeGrafter"/>
</dbReference>
<evidence type="ECO:0000256" key="7">
    <source>
        <dbReference type="ARBA" id="ARBA00076634"/>
    </source>
</evidence>
<dbReference type="GO" id="GO:0009100">
    <property type="term" value="P:glycoprotein metabolic process"/>
    <property type="evidence" value="ECO:0007669"/>
    <property type="project" value="TreeGrafter"/>
</dbReference>
<feature type="region of interest" description="Disordered" evidence="8">
    <location>
        <begin position="494"/>
        <end position="513"/>
    </location>
</feature>
<sequence length="854" mass="96575">SALDVIRGVDSALPPSDPARHHLAMISSLHICNIDLASMQGCLLLRPPPKPFIKGIIEGFYGAPWTQFQRRDLLRTLAQRGLNTYVYAPKDDLKHRKDWRDKYGTEEAAELQSLIEYAKSLCINFVYALSPGVDIEYSKVKDIGAVKAKLGQLKSIGCESFALLFDDIEYKLSDADESQFGTPANAQVAVVNDCYTHLNSPAHFYFCPTEYCSTRAKPTLLESDYLRTIGDRLHPGIEIFWTGPLVVPAIISDENARSIAMVLKRKALIWDNLYANDYDTKRIFLGPFKGRSQSLKKECAGILLNPNCQFEVNIPSIISYSDWLTTDEDGSDTDDSSMTIDQQSNRFIPSTSFERTMAKWLKDLVVPIIPLRIRLNEIDFNSSISSQQTTYSLITDFSPNETSKMILEEQRSLEEPMDRSPSCDSDISMADSGRFTGIYEGSSLTNVQLCALAHCYYLPFEHGPTAHDILNGVLWMYRHASVMSAGYVEEVRKRSVSSGSNSSEKEEEAEKTRENWIKQHGKVADAIELIAGAFRVIGANRIHNPDLVQYASDVYGVLIVVEAVMGWIKEGNLSELTEPRERRWSLDRFGEPWNVSAAFVDDVAYAMLPPINPLTFIFGHRDREPINGMMTIRRTRRDDLQSMSGLRRTVPDDDIDSIFSTEIFIEKYYRPFLDWSEKHCFVAEDGMRMRKTPLASICGVPNIIDFYEHHNRIEAEKMNSDDECPSVPSWLPPLPTAPAVHHFTSFCDIRAKDEGDIHAAKRLIQTLAVVLAYEGSIGLYTCCHPCEREKVSMLLSIGFVELNSTHTDQILLGLKFVPPDAHFTDDEDEEDIEEEMEKEAKEENVEDRGDQDDY</sequence>
<evidence type="ECO:0000256" key="4">
    <source>
        <dbReference type="ARBA" id="ARBA00050933"/>
    </source>
</evidence>
<evidence type="ECO:0000259" key="9">
    <source>
        <dbReference type="PROSITE" id="PS52009"/>
    </source>
</evidence>
<protein>
    <recommendedName>
        <fullName evidence="6">protein O-GlcNAcase</fullName>
        <ecNumber evidence="6">3.2.1.169</ecNumber>
    </recommendedName>
    <alternativeName>
        <fullName evidence="3">Beta-N-acetylhexosaminidase</fullName>
    </alternativeName>
    <alternativeName>
        <fullName evidence="7">Beta-hexosaminidase</fullName>
    </alternativeName>
</protein>
<gene>
    <name evidence="10" type="ORF">PFISCL1PPCAC_27903</name>
</gene>
<dbReference type="InterPro" id="IPR011496">
    <property type="entry name" value="O-GlcNAcase_cat"/>
</dbReference>
<evidence type="ECO:0000256" key="2">
    <source>
        <dbReference type="ARBA" id="ARBA00023295"/>
    </source>
</evidence>
<evidence type="ECO:0000256" key="1">
    <source>
        <dbReference type="ARBA" id="ARBA00022801"/>
    </source>
</evidence>
<dbReference type="InterPro" id="IPR017853">
    <property type="entry name" value="GH"/>
</dbReference>
<dbReference type="FunFam" id="3.20.20.80:FF:000009">
    <property type="entry name" value="O-GlcNAcase BT_4395"/>
    <property type="match status" value="1"/>
</dbReference>
<comment type="catalytic activity">
    <reaction evidence="5">
        <text>3-O-(N-acetyl-beta-D-glucosaminyl)-L-threonyl-[protein] + H2O = L-threonyl-[protein] + N-acetyl-D-glucosamine</text>
        <dbReference type="Rhea" id="RHEA:48892"/>
        <dbReference type="Rhea" id="RHEA-COMP:11060"/>
        <dbReference type="Rhea" id="RHEA-COMP:12252"/>
        <dbReference type="ChEBI" id="CHEBI:15377"/>
        <dbReference type="ChEBI" id="CHEBI:30013"/>
        <dbReference type="ChEBI" id="CHEBI:90840"/>
        <dbReference type="ChEBI" id="CHEBI:506227"/>
        <dbReference type="EC" id="3.2.1.169"/>
    </reaction>
</comment>
<dbReference type="GO" id="GO:0102571">
    <property type="term" value="F:[protein]-3-O-(N-acetyl-D-glucosaminyl)-L-serine/L-threonine O-N-acetyl-alpha-D-glucosaminase activity"/>
    <property type="evidence" value="ECO:0007669"/>
    <property type="project" value="UniProtKB-EC"/>
</dbReference>
<dbReference type="Pfam" id="PF07555">
    <property type="entry name" value="NAGidase"/>
    <property type="match status" value="1"/>
</dbReference>
<comment type="catalytic activity">
    <reaction evidence="4">
        <text>3-O-(N-acetyl-beta-D-glucosaminyl)-L-seryl-[protein] + H2O = N-acetyl-D-glucosamine + L-seryl-[protein]</text>
        <dbReference type="Rhea" id="RHEA:48876"/>
        <dbReference type="Rhea" id="RHEA-COMP:9863"/>
        <dbReference type="Rhea" id="RHEA-COMP:12251"/>
        <dbReference type="ChEBI" id="CHEBI:15377"/>
        <dbReference type="ChEBI" id="CHEBI:29999"/>
        <dbReference type="ChEBI" id="CHEBI:90838"/>
        <dbReference type="ChEBI" id="CHEBI:506227"/>
        <dbReference type="EC" id="3.2.1.169"/>
    </reaction>
</comment>
<feature type="domain" description="GH84" evidence="9">
    <location>
        <begin position="52"/>
        <end position="328"/>
    </location>
</feature>
<name>A0AAV5WZK8_9BILA</name>
<evidence type="ECO:0000256" key="5">
    <source>
        <dbReference type="ARBA" id="ARBA00052136"/>
    </source>
</evidence>
<feature type="compositionally biased region" description="Acidic residues" evidence="8">
    <location>
        <begin position="825"/>
        <end position="837"/>
    </location>
</feature>
<dbReference type="Proteomes" id="UP001432322">
    <property type="component" value="Unassembled WGS sequence"/>
</dbReference>
<accession>A0AAV5WZK8</accession>
<feature type="compositionally biased region" description="Basic and acidic residues" evidence="8">
    <location>
        <begin position="838"/>
        <end position="848"/>
    </location>
</feature>
<organism evidence="10 11">
    <name type="scientific">Pristionchus fissidentatus</name>
    <dbReference type="NCBI Taxonomy" id="1538716"/>
    <lineage>
        <taxon>Eukaryota</taxon>
        <taxon>Metazoa</taxon>
        <taxon>Ecdysozoa</taxon>
        <taxon>Nematoda</taxon>
        <taxon>Chromadorea</taxon>
        <taxon>Rhabditida</taxon>
        <taxon>Rhabditina</taxon>
        <taxon>Diplogasteromorpha</taxon>
        <taxon>Diplogasteroidea</taxon>
        <taxon>Neodiplogasteridae</taxon>
        <taxon>Pristionchus</taxon>
    </lineage>
</organism>
<evidence type="ECO:0000313" key="10">
    <source>
        <dbReference type="EMBL" id="GMT36606.1"/>
    </source>
</evidence>